<name>A0A413XT41_PHOVU</name>
<evidence type="ECO:0000259" key="1">
    <source>
        <dbReference type="SMART" id="SM00470"/>
    </source>
</evidence>
<dbReference type="SUPFAM" id="SSF110849">
    <property type="entry name" value="ParB/Sulfiredoxin"/>
    <property type="match status" value="1"/>
</dbReference>
<dbReference type="GO" id="GO:0008168">
    <property type="term" value="F:methyltransferase activity"/>
    <property type="evidence" value="ECO:0007669"/>
    <property type="project" value="UniProtKB-KW"/>
</dbReference>
<dbReference type="GO" id="GO:0005694">
    <property type="term" value="C:chromosome"/>
    <property type="evidence" value="ECO:0007669"/>
    <property type="project" value="TreeGrafter"/>
</dbReference>
<protein>
    <submittedName>
        <fullName evidence="3">Methyltransferase domain-containing protein</fullName>
    </submittedName>
    <submittedName>
        <fullName evidence="2">ParB N-terminal domain-containing protein</fullName>
    </submittedName>
</protein>
<dbReference type="RefSeq" id="WP_117710058.1">
    <property type="nucleotide sequence ID" value="NZ_CP103197.1"/>
</dbReference>
<evidence type="ECO:0000313" key="2">
    <source>
        <dbReference type="EMBL" id="MCG4690764.1"/>
    </source>
</evidence>
<evidence type="ECO:0000313" key="3">
    <source>
        <dbReference type="EMBL" id="RGT87029.1"/>
    </source>
</evidence>
<dbReference type="Proteomes" id="UP001200843">
    <property type="component" value="Unassembled WGS sequence"/>
</dbReference>
<dbReference type="EMBL" id="JAKNGO010000066">
    <property type="protein sequence ID" value="MCG4690764.1"/>
    <property type="molecule type" value="Genomic_DNA"/>
</dbReference>
<reference evidence="3 4" key="1">
    <citation type="submission" date="2018-08" db="EMBL/GenBank/DDBJ databases">
        <title>A genome reference for cultivated species of the human gut microbiota.</title>
        <authorList>
            <person name="Zou Y."/>
            <person name="Xue W."/>
            <person name="Luo G."/>
        </authorList>
    </citation>
    <scope>NUCLEOTIDE SEQUENCE [LARGE SCALE GENOMIC DNA]</scope>
    <source>
        <strain evidence="3 4">AF18-14</strain>
    </source>
</reference>
<dbReference type="Pfam" id="PF02195">
    <property type="entry name" value="ParB_N"/>
    <property type="match status" value="1"/>
</dbReference>
<comment type="caution">
    <text evidence="3">The sequence shown here is derived from an EMBL/GenBank/DDBJ whole genome shotgun (WGS) entry which is preliminary data.</text>
</comment>
<dbReference type="InterPro" id="IPR003115">
    <property type="entry name" value="ParB_N"/>
</dbReference>
<dbReference type="GO" id="GO:0007059">
    <property type="term" value="P:chromosome segregation"/>
    <property type="evidence" value="ECO:0007669"/>
    <property type="project" value="TreeGrafter"/>
</dbReference>
<dbReference type="Proteomes" id="UP000283833">
    <property type="component" value="Unassembled WGS sequence"/>
</dbReference>
<organism evidence="3 4">
    <name type="scientific">Phocaeicola vulgatus</name>
    <name type="common">Bacteroides vulgatus</name>
    <dbReference type="NCBI Taxonomy" id="821"/>
    <lineage>
        <taxon>Bacteria</taxon>
        <taxon>Pseudomonadati</taxon>
        <taxon>Bacteroidota</taxon>
        <taxon>Bacteroidia</taxon>
        <taxon>Bacteroidales</taxon>
        <taxon>Bacteroidaceae</taxon>
        <taxon>Phocaeicola</taxon>
    </lineage>
</organism>
<accession>A0A413XT41</accession>
<keyword evidence="3" id="KW-0808">Transferase</keyword>
<gene>
    <name evidence="3" type="ORF">DWX04_20330</name>
    <name evidence="2" type="ORF">L0N01_19470</name>
</gene>
<dbReference type="InterPro" id="IPR050336">
    <property type="entry name" value="Chromosome_partition/occlusion"/>
</dbReference>
<dbReference type="PANTHER" id="PTHR33375">
    <property type="entry name" value="CHROMOSOME-PARTITIONING PROTEIN PARB-RELATED"/>
    <property type="match status" value="1"/>
</dbReference>
<dbReference type="PANTHER" id="PTHR33375:SF1">
    <property type="entry name" value="CHROMOSOME-PARTITIONING PROTEIN PARB-RELATED"/>
    <property type="match status" value="1"/>
</dbReference>
<dbReference type="InterPro" id="IPR036086">
    <property type="entry name" value="ParB/Sulfiredoxin_sf"/>
</dbReference>
<proteinExistence type="predicted"/>
<dbReference type="GO" id="GO:0032259">
    <property type="term" value="P:methylation"/>
    <property type="evidence" value="ECO:0007669"/>
    <property type="project" value="UniProtKB-KW"/>
</dbReference>
<dbReference type="Pfam" id="PF13489">
    <property type="entry name" value="Methyltransf_23"/>
    <property type="match status" value="1"/>
</dbReference>
<sequence>MMEYIDISILNPAEYNPRLLTNEAQEDLKKSIKELGIIKPIIIRQSDKRIMAGHQRTKTMKLLGYTHVPAFILDGVNSTDEVRFNQLHNYAECELSEIQPEINVSLPKGTEGFYTVSNKDISILSKGGNNSRVVDLTKMILRYGQFANAVCDHTGKVIISTVYAKTVKLLGMDLLVYVLPEGKEEIALKYFSKEYGVFEYSHLERKTYIQSFAQKARLRQKNGVPSKRSHSTLYETQVIPYITKDMRILDFGAGQKDYATILKKKGYLIDAIEFFHRKDGADIIDEKEIRQDCASICKTLSDYGLYDVVVCDSVLNSVNSEEDEKNVLLSLSALCKPGGMIFWSGIPLLFAQKSSERKETHDHRSKAVFLDAKNFTANFRFGEWYFQHYHSTADIVRLNTAYIGKDFNIFDKGMKISPEKELRGSSFQVASTNGRSASKSDYLKALQYEFTLPLPNNRKWDLDKEIIPIFKTL</sequence>
<dbReference type="InterPro" id="IPR029063">
    <property type="entry name" value="SAM-dependent_MTases_sf"/>
</dbReference>
<dbReference type="SMART" id="SM00470">
    <property type="entry name" value="ParB"/>
    <property type="match status" value="1"/>
</dbReference>
<keyword evidence="3" id="KW-0489">Methyltransferase</keyword>
<dbReference type="Gene3D" id="3.90.1530.10">
    <property type="entry name" value="Conserved hypothetical protein from pyrococcus furiosus pfu- 392566-001, ParB domain"/>
    <property type="match status" value="1"/>
</dbReference>
<reference evidence="2" key="2">
    <citation type="submission" date="2022-01" db="EMBL/GenBank/DDBJ databases">
        <title>Collection of gut derived symbiotic bacterial strains cultured from healthy donors.</title>
        <authorList>
            <person name="Lin H."/>
            <person name="Kohout C."/>
            <person name="Waligurski E."/>
            <person name="Pamer E.G."/>
        </authorList>
    </citation>
    <scope>NUCLEOTIDE SEQUENCE</scope>
    <source>
        <strain evidence="2">DFI.6.72</strain>
    </source>
</reference>
<dbReference type="EMBL" id="QRXI01000040">
    <property type="protein sequence ID" value="RGT87029.1"/>
    <property type="molecule type" value="Genomic_DNA"/>
</dbReference>
<dbReference type="AlphaFoldDB" id="A0A413XT41"/>
<dbReference type="Gene3D" id="3.40.50.150">
    <property type="entry name" value="Vaccinia Virus protein VP39"/>
    <property type="match status" value="1"/>
</dbReference>
<evidence type="ECO:0000313" key="4">
    <source>
        <dbReference type="Proteomes" id="UP000283833"/>
    </source>
</evidence>
<feature type="domain" description="ParB-like N-terminal" evidence="1">
    <location>
        <begin position="3"/>
        <end position="90"/>
    </location>
</feature>
<dbReference type="SUPFAM" id="SSF53335">
    <property type="entry name" value="S-adenosyl-L-methionine-dependent methyltransferases"/>
    <property type="match status" value="1"/>
</dbReference>